<dbReference type="AlphaFoldDB" id="A0A1R2BW45"/>
<evidence type="ECO:0000313" key="2">
    <source>
        <dbReference type="Proteomes" id="UP000187209"/>
    </source>
</evidence>
<dbReference type="EMBL" id="MPUH01000400">
    <property type="protein sequence ID" value="OMJ80956.1"/>
    <property type="molecule type" value="Genomic_DNA"/>
</dbReference>
<name>A0A1R2BW45_9CILI</name>
<protein>
    <submittedName>
        <fullName evidence="1">Uncharacterized protein</fullName>
    </submittedName>
</protein>
<evidence type="ECO:0000313" key="1">
    <source>
        <dbReference type="EMBL" id="OMJ80956.1"/>
    </source>
</evidence>
<proteinExistence type="predicted"/>
<reference evidence="1 2" key="1">
    <citation type="submission" date="2016-11" db="EMBL/GenBank/DDBJ databases">
        <title>The macronuclear genome of Stentor coeruleus: a giant cell with tiny introns.</title>
        <authorList>
            <person name="Slabodnick M."/>
            <person name="Ruby J.G."/>
            <person name="Reiff S.B."/>
            <person name="Swart E.C."/>
            <person name="Gosai S."/>
            <person name="Prabakaran S."/>
            <person name="Witkowska E."/>
            <person name="Larue G.E."/>
            <person name="Fisher S."/>
            <person name="Freeman R.M."/>
            <person name="Gunawardena J."/>
            <person name="Chu W."/>
            <person name="Stover N.A."/>
            <person name="Gregory B.D."/>
            <person name="Nowacki M."/>
            <person name="Derisi J."/>
            <person name="Roy S.W."/>
            <person name="Marshall W.F."/>
            <person name="Sood P."/>
        </authorList>
    </citation>
    <scope>NUCLEOTIDE SEQUENCE [LARGE SCALE GENOMIC DNA]</scope>
    <source>
        <strain evidence="1">WM001</strain>
    </source>
</reference>
<keyword evidence="2" id="KW-1185">Reference proteome</keyword>
<organism evidence="1 2">
    <name type="scientific">Stentor coeruleus</name>
    <dbReference type="NCBI Taxonomy" id="5963"/>
    <lineage>
        <taxon>Eukaryota</taxon>
        <taxon>Sar</taxon>
        <taxon>Alveolata</taxon>
        <taxon>Ciliophora</taxon>
        <taxon>Postciliodesmatophora</taxon>
        <taxon>Heterotrichea</taxon>
        <taxon>Heterotrichida</taxon>
        <taxon>Stentoridae</taxon>
        <taxon>Stentor</taxon>
    </lineage>
</organism>
<comment type="caution">
    <text evidence="1">The sequence shown here is derived from an EMBL/GenBank/DDBJ whole genome shotgun (WGS) entry which is preliminary data.</text>
</comment>
<sequence length="382" mass="44106">MVTVTKSQISIPALKDFTEVLVVTNEEQSLYFVIAYSILSSIIRLKACREYLHAFKEKLYAKLDSLDPYAIACNLNTSFQSYKEILGHLDKNPNRTECVSWLNAWISSQESFTSIYQVGYIIFYECAYNQGLALNIYDSGQLMKLFSQISESLSVCIKIIWQENNYCYNPPNNSWGVYFNIYYFSEKSYGALIHNLEKIFDASNDSQIDIRQEPFLYIPKAPEVVKQPEPVVQSKPVEKPQVIQEPIQVQPKMKEFCNPTLANLITIMSKVIIDQKIYSKEILEALEEAVKNSKEVLDIEGLKELSNLKEPICLEHHLPINKPMNCKKKHCQDCIFKIIKEQFTPTNFRVCCPCGVQIAPKDIEIMKKTSDYQLFKKNHPKK</sequence>
<accession>A0A1R2BW45</accession>
<gene>
    <name evidence="1" type="ORF">SteCoe_18663</name>
</gene>
<dbReference type="Proteomes" id="UP000187209">
    <property type="component" value="Unassembled WGS sequence"/>
</dbReference>